<name>A0A397TGU5_9GLOM</name>
<accession>A0A397TGU5</accession>
<dbReference type="EMBL" id="QKYT01000031">
    <property type="protein sequence ID" value="RIA97318.1"/>
    <property type="molecule type" value="Genomic_DNA"/>
</dbReference>
<evidence type="ECO:0000256" key="3">
    <source>
        <dbReference type="ARBA" id="ARBA00022729"/>
    </source>
</evidence>
<keyword evidence="6" id="KW-0325">Glycoprotein</keyword>
<evidence type="ECO:0000259" key="7">
    <source>
        <dbReference type="PROSITE" id="PS51212"/>
    </source>
</evidence>
<dbReference type="PANTHER" id="PTHR24269:SF16">
    <property type="entry name" value="PROTEIN SLG1"/>
    <property type="match status" value="1"/>
</dbReference>
<evidence type="ECO:0000256" key="4">
    <source>
        <dbReference type="ARBA" id="ARBA00022989"/>
    </source>
</evidence>
<dbReference type="STRING" id="658196.A0A397TGU5"/>
<comment type="subcellular location">
    <subcellularLocation>
        <location evidence="1">Membrane</location>
        <topology evidence="1">Single-pass membrane protein</topology>
    </subcellularLocation>
</comment>
<dbReference type="PROSITE" id="PS51212">
    <property type="entry name" value="WSC"/>
    <property type="match status" value="1"/>
</dbReference>
<keyword evidence="9" id="KW-1185">Reference proteome</keyword>
<dbReference type="OrthoDB" id="2384258at2759"/>
<dbReference type="GO" id="GO:0005886">
    <property type="term" value="C:plasma membrane"/>
    <property type="evidence" value="ECO:0007669"/>
    <property type="project" value="TreeGrafter"/>
</dbReference>
<reference evidence="8 9" key="1">
    <citation type="submission" date="2018-06" db="EMBL/GenBank/DDBJ databases">
        <title>Comparative genomics reveals the genomic features of Rhizophagus irregularis, R. cerebriforme, R. diaphanum and Gigaspora rosea, and their symbiotic lifestyle signature.</title>
        <authorList>
            <person name="Morin E."/>
            <person name="San Clemente H."/>
            <person name="Chen E.C.H."/>
            <person name="De La Providencia I."/>
            <person name="Hainaut M."/>
            <person name="Kuo A."/>
            <person name="Kohler A."/>
            <person name="Murat C."/>
            <person name="Tang N."/>
            <person name="Roy S."/>
            <person name="Loubradou J."/>
            <person name="Henrissat B."/>
            <person name="Grigoriev I.V."/>
            <person name="Corradi N."/>
            <person name="Roux C."/>
            <person name="Martin F.M."/>
        </authorList>
    </citation>
    <scope>NUCLEOTIDE SEQUENCE [LARGE SCALE GENOMIC DNA]</scope>
    <source>
        <strain evidence="8 9">DAOM 227022</strain>
    </source>
</reference>
<protein>
    <recommendedName>
        <fullName evidence="7">WSC domain-containing protein</fullName>
    </recommendedName>
</protein>
<keyword evidence="5" id="KW-0472">Membrane</keyword>
<dbReference type="PANTHER" id="PTHR24269">
    <property type="entry name" value="KREMEN PROTEIN"/>
    <property type="match status" value="1"/>
</dbReference>
<organism evidence="8 9">
    <name type="scientific">Glomus cerebriforme</name>
    <dbReference type="NCBI Taxonomy" id="658196"/>
    <lineage>
        <taxon>Eukaryota</taxon>
        <taxon>Fungi</taxon>
        <taxon>Fungi incertae sedis</taxon>
        <taxon>Mucoromycota</taxon>
        <taxon>Glomeromycotina</taxon>
        <taxon>Glomeromycetes</taxon>
        <taxon>Glomerales</taxon>
        <taxon>Glomeraceae</taxon>
        <taxon>Glomus</taxon>
    </lineage>
</organism>
<evidence type="ECO:0000256" key="1">
    <source>
        <dbReference type="ARBA" id="ARBA00004167"/>
    </source>
</evidence>
<comment type="caution">
    <text evidence="8">The sequence shown here is derived from an EMBL/GenBank/DDBJ whole genome shotgun (WGS) entry which is preliminary data.</text>
</comment>
<keyword evidence="2" id="KW-0812">Transmembrane</keyword>
<feature type="domain" description="WSC" evidence="7">
    <location>
        <begin position="41"/>
        <end position="138"/>
    </location>
</feature>
<sequence>MANENSEKCVEPCANGSIPRDDPQVFPIGCFVFDGSYINDSFNGLTTLKNPNNPSLTFPDPYKDQDVGYCSKLCIDFMFSYFGMGNGSDCRCGDQNALQSYIKVDDKKCNIPCNFLTDKGNVTYPCGGKGAYTIYKAERSDYVPPTNITLEEKLNIIYNIDNEPHYEGCFEDNKNCGQRILGNKCESLETMTVNGCIDYCRRLKSSVDCSASCLGNSSQICGGEWTLSIYEISTPTNTPLPLTPPSNKDIIRVGLAITY</sequence>
<dbReference type="AlphaFoldDB" id="A0A397TGU5"/>
<evidence type="ECO:0000256" key="2">
    <source>
        <dbReference type="ARBA" id="ARBA00022692"/>
    </source>
</evidence>
<keyword evidence="4" id="KW-1133">Transmembrane helix</keyword>
<dbReference type="Pfam" id="PF01822">
    <property type="entry name" value="WSC"/>
    <property type="match status" value="1"/>
</dbReference>
<evidence type="ECO:0000313" key="8">
    <source>
        <dbReference type="EMBL" id="RIA97318.1"/>
    </source>
</evidence>
<dbReference type="Proteomes" id="UP000265703">
    <property type="component" value="Unassembled WGS sequence"/>
</dbReference>
<proteinExistence type="predicted"/>
<keyword evidence="3" id="KW-0732">Signal</keyword>
<evidence type="ECO:0000256" key="6">
    <source>
        <dbReference type="ARBA" id="ARBA00023180"/>
    </source>
</evidence>
<dbReference type="InterPro" id="IPR051836">
    <property type="entry name" value="Kremen_rcpt"/>
</dbReference>
<gene>
    <name evidence="8" type="ORF">C1645_814208</name>
</gene>
<evidence type="ECO:0000313" key="9">
    <source>
        <dbReference type="Proteomes" id="UP000265703"/>
    </source>
</evidence>
<evidence type="ECO:0000256" key="5">
    <source>
        <dbReference type="ARBA" id="ARBA00023136"/>
    </source>
</evidence>
<dbReference type="InterPro" id="IPR002889">
    <property type="entry name" value="WSC_carb-bd"/>
</dbReference>